<dbReference type="VEuPathDB" id="AmoebaDB:DICPUDRAFT_71712"/>
<gene>
    <name evidence="2" type="ORF">DICPUDRAFT_71712</name>
</gene>
<proteinExistence type="predicted"/>
<dbReference type="InParanoid" id="F0ZBE9"/>
<dbReference type="Proteomes" id="UP000001064">
    <property type="component" value="Unassembled WGS sequence"/>
</dbReference>
<name>F0ZBE9_DICPU</name>
<keyword evidence="3" id="KW-1185">Reference proteome</keyword>
<dbReference type="KEGG" id="dpp:DICPUDRAFT_71712"/>
<evidence type="ECO:0000313" key="2">
    <source>
        <dbReference type="EMBL" id="EGC38735.1"/>
    </source>
</evidence>
<dbReference type="EMBL" id="GL870970">
    <property type="protein sequence ID" value="EGC38735.1"/>
    <property type="molecule type" value="Genomic_DNA"/>
</dbReference>
<dbReference type="RefSeq" id="XP_003284726.1">
    <property type="nucleotide sequence ID" value="XM_003284678.1"/>
</dbReference>
<dbReference type="AlphaFoldDB" id="F0ZBE9"/>
<evidence type="ECO:0000256" key="1">
    <source>
        <dbReference type="SAM" id="SignalP"/>
    </source>
</evidence>
<dbReference type="GeneID" id="10506706"/>
<reference evidence="3" key="1">
    <citation type="journal article" date="2011" name="Genome Biol.">
        <title>Comparative genomics of the social amoebae Dictyostelium discoideum and Dictyostelium purpureum.</title>
        <authorList>
            <consortium name="US DOE Joint Genome Institute (JGI-PGF)"/>
            <person name="Sucgang R."/>
            <person name="Kuo A."/>
            <person name="Tian X."/>
            <person name="Salerno W."/>
            <person name="Parikh A."/>
            <person name="Feasley C.L."/>
            <person name="Dalin E."/>
            <person name="Tu H."/>
            <person name="Huang E."/>
            <person name="Barry K."/>
            <person name="Lindquist E."/>
            <person name="Shapiro H."/>
            <person name="Bruce D."/>
            <person name="Schmutz J."/>
            <person name="Salamov A."/>
            <person name="Fey P."/>
            <person name="Gaudet P."/>
            <person name="Anjard C."/>
            <person name="Babu M.M."/>
            <person name="Basu S."/>
            <person name="Bushmanova Y."/>
            <person name="van der Wel H."/>
            <person name="Katoh-Kurasawa M."/>
            <person name="Dinh C."/>
            <person name="Coutinho P.M."/>
            <person name="Saito T."/>
            <person name="Elias M."/>
            <person name="Schaap P."/>
            <person name="Kay R.R."/>
            <person name="Henrissat B."/>
            <person name="Eichinger L."/>
            <person name="Rivero F."/>
            <person name="Putnam N.H."/>
            <person name="West C.M."/>
            <person name="Loomis W.F."/>
            <person name="Chisholm R.L."/>
            <person name="Shaulsky G."/>
            <person name="Strassmann J.E."/>
            <person name="Queller D.C."/>
            <person name="Kuspa A."/>
            <person name="Grigoriev I.V."/>
        </authorList>
    </citation>
    <scope>NUCLEOTIDE SEQUENCE [LARGE SCALE GENOMIC DNA]</scope>
    <source>
        <strain evidence="3">QSDP1</strain>
    </source>
</reference>
<protein>
    <submittedName>
        <fullName evidence="2">Expressed protein</fullName>
    </submittedName>
</protein>
<feature type="signal peptide" evidence="1">
    <location>
        <begin position="1"/>
        <end position="20"/>
    </location>
</feature>
<evidence type="ECO:0000313" key="3">
    <source>
        <dbReference type="Proteomes" id="UP000001064"/>
    </source>
</evidence>
<feature type="chain" id="PRO_5003265000" evidence="1">
    <location>
        <begin position="21"/>
        <end position="65"/>
    </location>
</feature>
<organism evidence="2 3">
    <name type="scientific">Dictyostelium purpureum</name>
    <name type="common">Slime mold</name>
    <dbReference type="NCBI Taxonomy" id="5786"/>
    <lineage>
        <taxon>Eukaryota</taxon>
        <taxon>Amoebozoa</taxon>
        <taxon>Evosea</taxon>
        <taxon>Eumycetozoa</taxon>
        <taxon>Dictyostelia</taxon>
        <taxon>Dictyosteliales</taxon>
        <taxon>Dictyosteliaceae</taxon>
        <taxon>Dictyostelium</taxon>
    </lineage>
</organism>
<sequence length="65" mass="7021">MFKYFLFFILLILLISIISATNEINEVDKSKGGNGQTVNEKTGDNIENAIIGSITGILGGLIFSN</sequence>
<accession>F0ZBE9</accession>
<keyword evidence="1" id="KW-0732">Signal</keyword>